<dbReference type="PANTHER" id="PTHR20992">
    <property type="entry name" value="AT15442P-RELATED"/>
    <property type="match status" value="1"/>
</dbReference>
<dbReference type="EMBL" id="FPHI01000044">
    <property type="protein sequence ID" value="SFV69223.1"/>
    <property type="molecule type" value="Genomic_DNA"/>
</dbReference>
<dbReference type="InterPro" id="IPR017438">
    <property type="entry name" value="ATP-NAD_kinase_N"/>
</dbReference>
<dbReference type="Pfam" id="PF04087">
    <property type="entry name" value="DUF389"/>
    <property type="match status" value="1"/>
</dbReference>
<keyword evidence="1" id="KW-0812">Transmembrane</keyword>
<keyword evidence="1" id="KW-1133">Transmembrane helix</keyword>
<dbReference type="Gene3D" id="2.60.200.40">
    <property type="match status" value="1"/>
</dbReference>
<gene>
    <name evidence="2" type="ORF">MNB_SV-3-515</name>
</gene>
<proteinExistence type="predicted"/>
<dbReference type="NCBIfam" id="TIGR00341">
    <property type="entry name" value="TIGR00341 family protein"/>
    <property type="match status" value="1"/>
</dbReference>
<evidence type="ECO:0008006" key="3">
    <source>
        <dbReference type="Google" id="ProtNLM"/>
    </source>
</evidence>
<feature type="transmembrane region" description="Helical" evidence="1">
    <location>
        <begin position="368"/>
        <end position="390"/>
    </location>
</feature>
<keyword evidence="1" id="KW-0472">Membrane</keyword>
<feature type="transmembrane region" description="Helical" evidence="1">
    <location>
        <begin position="461"/>
        <end position="486"/>
    </location>
</feature>
<evidence type="ECO:0000313" key="2">
    <source>
        <dbReference type="EMBL" id="SFV69223.1"/>
    </source>
</evidence>
<accession>A0A1W1CU14</accession>
<dbReference type="InterPro" id="IPR005240">
    <property type="entry name" value="DUF389"/>
</dbReference>
<name>A0A1W1CU14_9ZZZZ</name>
<feature type="transmembrane region" description="Helical" evidence="1">
    <location>
        <begin position="345"/>
        <end position="362"/>
    </location>
</feature>
<feature type="transmembrane region" description="Helical" evidence="1">
    <location>
        <begin position="435"/>
        <end position="454"/>
    </location>
</feature>
<protein>
    <recommendedName>
        <fullName evidence="3">TIGR00341 family protein</fullName>
    </recommendedName>
</protein>
<dbReference type="Gene3D" id="3.40.50.10330">
    <property type="entry name" value="Probable inorganic polyphosphate/atp-NAD kinase, domain 1"/>
    <property type="match status" value="1"/>
</dbReference>
<reference evidence="2" key="1">
    <citation type="submission" date="2016-10" db="EMBL/GenBank/DDBJ databases">
        <authorList>
            <person name="de Groot N.N."/>
        </authorList>
    </citation>
    <scope>NUCLEOTIDE SEQUENCE</scope>
</reference>
<dbReference type="InterPro" id="IPR016064">
    <property type="entry name" value="NAD/diacylglycerol_kinase_sf"/>
</dbReference>
<dbReference type="AlphaFoldDB" id="A0A1W1CU14"/>
<dbReference type="PANTHER" id="PTHR20992:SF9">
    <property type="entry name" value="AT15442P-RELATED"/>
    <property type="match status" value="1"/>
</dbReference>
<feature type="transmembrane region" description="Helical" evidence="1">
    <location>
        <begin position="492"/>
        <end position="517"/>
    </location>
</feature>
<sequence>MIYYIYSENENEFIDKAKEYLKKEEVCYCSFDRLESLDIQEVDHLLVTGSVKEIKLILALAQQNNLSVGIIPSVKQKELVRTFSLPSKLEDAVELALTPSKKPLDILYANGTVVLQEVVVGDAPPLDVFDTALGETTYIDRIKIFWRTIQKVKTLKHTQMKIIDANDNEIKLSAVGIVGLEYQNNTFASKLVSSQLSASDGKLSMVILSPTSIMQYMGYLFKALVSHLTPRTLPHSVGYIRSSKLYVETKEFLKVRIDSQEMGVTPLMLEVKEKSLALSVGEKFWQRQAEQTTGKDSIKIDHLPSDEESSVYLSKSIPFFSHASKAQYASLFTNLREEGKVSKNFMVLLILATMIATFGLFINSSSVIIGAMLLAPLMQPIVSLSMGVLRQDSTLELNGVKTIAIGVSTVLVTAALMALFTPIERLTSEMVGRLSPTILDLYVAMVSGAAAAYAKSNEKILGSLAGVAIAVALVPPIAVAGIGMGWGNWHMFYSAFLLFVTNLVGIVFSAAFVFAVLGYSPLHLAKKGMFVWLMIVMLVSIPLYSSFRQMEEDIYLQRTLLNVNFDIGGNHVKLTHIELFHRAKKDEIHCEVLTTGVLRLKEKKILKNLILKKIDKEAVIIATFRYLL</sequence>
<evidence type="ECO:0000256" key="1">
    <source>
        <dbReference type="SAM" id="Phobius"/>
    </source>
</evidence>
<organism evidence="2">
    <name type="scientific">hydrothermal vent metagenome</name>
    <dbReference type="NCBI Taxonomy" id="652676"/>
    <lineage>
        <taxon>unclassified sequences</taxon>
        <taxon>metagenomes</taxon>
        <taxon>ecological metagenomes</taxon>
    </lineage>
</organism>
<dbReference type="SUPFAM" id="SSF111331">
    <property type="entry name" value="NAD kinase/diacylglycerol kinase-like"/>
    <property type="match status" value="1"/>
</dbReference>
<feature type="transmembrane region" description="Helical" evidence="1">
    <location>
        <begin position="529"/>
        <end position="547"/>
    </location>
</feature>
<feature type="transmembrane region" description="Helical" evidence="1">
    <location>
        <begin position="402"/>
        <end position="423"/>
    </location>
</feature>